<dbReference type="WBParaSite" id="TCONS_00006825.p1">
    <property type="protein sequence ID" value="TCONS_00006825.p1"/>
    <property type="gene ID" value="XLOC_004929"/>
</dbReference>
<dbReference type="Proteomes" id="UP000035681">
    <property type="component" value="Unplaced"/>
</dbReference>
<feature type="transmembrane region" description="Helical" evidence="7">
    <location>
        <begin position="36"/>
        <end position="58"/>
    </location>
</feature>
<proteinExistence type="inferred from homology"/>
<evidence type="ECO:0000256" key="3">
    <source>
        <dbReference type="ARBA" id="ARBA00022692"/>
    </source>
</evidence>
<comment type="similarity">
    <text evidence="2 6">Belongs to the CDC50/LEM3 family.</text>
</comment>
<feature type="transmembrane region" description="Helical" evidence="7">
    <location>
        <begin position="313"/>
        <end position="335"/>
    </location>
</feature>
<evidence type="ECO:0000313" key="8">
    <source>
        <dbReference type="Proteomes" id="UP000035681"/>
    </source>
</evidence>
<sequence length="352" mass="40373">MVTTKNVDEKIGITKLPKDSPLRQQKLKAWQPIPTLYTVIPFTFFIGIIFIPLGGILLNESINVKEIIIDYTDCLNNLICEKNFFLNDDFNGDVYFFYQLGNYYQNVRRYQKSLNEYQLIGSNIYDVSGCDSYSRENENDPTSRVIYPCGAIANSMFSDKFELIYKYREQPNLLWPSIDITVPWTYKGLLIEGDRVRLFKNPPYNPSSSLCEVLSNTVRPKKWTVDVCMLDVTNPQNNGVQNFDFIIWMTTAGLNNFRKPYRKLLRTIPQLSSGLPRGEYVLKITNNYDVLSFNGTKQFAISTTSWIGGKNSFFGIAFLTVAGICIFLGSVLLIIHYKFGHSLEEIGNIDNM</sequence>
<keyword evidence="8" id="KW-1185">Reference proteome</keyword>
<evidence type="ECO:0000256" key="2">
    <source>
        <dbReference type="ARBA" id="ARBA00009457"/>
    </source>
</evidence>
<evidence type="ECO:0000256" key="4">
    <source>
        <dbReference type="ARBA" id="ARBA00022989"/>
    </source>
</evidence>
<organism evidence="9">
    <name type="scientific">Strongyloides stercoralis</name>
    <name type="common">Threadworm</name>
    <dbReference type="NCBI Taxonomy" id="6248"/>
    <lineage>
        <taxon>Eukaryota</taxon>
        <taxon>Metazoa</taxon>
        <taxon>Ecdysozoa</taxon>
        <taxon>Nematoda</taxon>
        <taxon>Chromadorea</taxon>
        <taxon>Rhabditida</taxon>
        <taxon>Tylenchina</taxon>
        <taxon>Panagrolaimomorpha</taxon>
        <taxon>Strongyloidoidea</taxon>
        <taxon>Strongyloididae</taxon>
        <taxon>Strongyloides</taxon>
    </lineage>
</organism>
<evidence type="ECO:0000256" key="5">
    <source>
        <dbReference type="ARBA" id="ARBA00023136"/>
    </source>
</evidence>
<keyword evidence="4 7" id="KW-1133">Transmembrane helix</keyword>
<dbReference type="AlphaFoldDB" id="A0A0K0ED17"/>
<evidence type="ECO:0000313" key="9">
    <source>
        <dbReference type="WBParaSite" id="SSTP_0000738100.1"/>
    </source>
</evidence>
<accession>A0A0K0ED17</accession>
<protein>
    <submittedName>
        <fullName evidence="9 10">Cell cycle control protein 50A</fullName>
    </submittedName>
</protein>
<dbReference type="GO" id="GO:0005783">
    <property type="term" value="C:endoplasmic reticulum"/>
    <property type="evidence" value="ECO:0007669"/>
    <property type="project" value="TreeGrafter"/>
</dbReference>
<evidence type="ECO:0000313" key="10">
    <source>
        <dbReference type="WBParaSite" id="TCONS_00006825.p1"/>
    </source>
</evidence>
<name>A0A0K0ED17_STRER</name>
<evidence type="ECO:0000256" key="1">
    <source>
        <dbReference type="ARBA" id="ARBA00004141"/>
    </source>
</evidence>
<reference evidence="9" key="1">
    <citation type="submission" date="2015-08" db="UniProtKB">
        <authorList>
            <consortium name="WormBaseParasite"/>
        </authorList>
    </citation>
    <scope>IDENTIFICATION</scope>
</reference>
<dbReference type="Pfam" id="PF03381">
    <property type="entry name" value="CDC50"/>
    <property type="match status" value="1"/>
</dbReference>
<dbReference type="PANTHER" id="PTHR10926:SF0">
    <property type="entry name" value="CDC50, ISOFORM A"/>
    <property type="match status" value="1"/>
</dbReference>
<dbReference type="GO" id="GO:0005794">
    <property type="term" value="C:Golgi apparatus"/>
    <property type="evidence" value="ECO:0007669"/>
    <property type="project" value="TreeGrafter"/>
</dbReference>
<evidence type="ECO:0000256" key="7">
    <source>
        <dbReference type="SAM" id="Phobius"/>
    </source>
</evidence>
<keyword evidence="3 7" id="KW-0812">Transmembrane</keyword>
<dbReference type="PIRSF" id="PIRSF015840">
    <property type="entry name" value="DUF284_TM_euk"/>
    <property type="match status" value="1"/>
</dbReference>
<dbReference type="STRING" id="6248.A0A0K0ED17"/>
<dbReference type="WBParaSite" id="SSTP_0000738100.1">
    <property type="protein sequence ID" value="SSTP_0000738100.1"/>
    <property type="gene ID" value="SSTP_0000738100"/>
</dbReference>
<keyword evidence="5 6" id="KW-0472">Membrane</keyword>
<comment type="subcellular location">
    <subcellularLocation>
        <location evidence="1">Membrane</location>
        <topology evidence="1">Multi-pass membrane protein</topology>
    </subcellularLocation>
</comment>
<evidence type="ECO:0000256" key="6">
    <source>
        <dbReference type="PIRNR" id="PIRNR015840"/>
    </source>
</evidence>
<dbReference type="PANTHER" id="PTHR10926">
    <property type="entry name" value="CELL CYCLE CONTROL PROTEIN 50"/>
    <property type="match status" value="1"/>
</dbReference>
<dbReference type="InterPro" id="IPR005045">
    <property type="entry name" value="CDC50/LEM3_fam"/>
</dbReference>
<dbReference type="GO" id="GO:0005886">
    <property type="term" value="C:plasma membrane"/>
    <property type="evidence" value="ECO:0007669"/>
    <property type="project" value="TreeGrafter"/>
</dbReference>